<evidence type="ECO:0000256" key="3">
    <source>
        <dbReference type="PROSITE-ProRule" id="PRU00169"/>
    </source>
</evidence>
<dbReference type="SUPFAM" id="SSF55073">
    <property type="entry name" value="Nucleotide cyclase"/>
    <property type="match status" value="1"/>
</dbReference>
<dbReference type="GO" id="GO:0000160">
    <property type="term" value="P:phosphorelay signal transduction system"/>
    <property type="evidence" value="ECO:0007669"/>
    <property type="project" value="InterPro"/>
</dbReference>
<dbReference type="KEGG" id="acht:bsdcttw_21060"/>
<keyword evidence="7" id="KW-1185">Reference proteome</keyword>
<proteinExistence type="predicted"/>
<dbReference type="GO" id="GO:0052621">
    <property type="term" value="F:diguanylate cyclase activity"/>
    <property type="evidence" value="ECO:0007669"/>
    <property type="project" value="TreeGrafter"/>
</dbReference>
<dbReference type="Gene3D" id="3.30.70.270">
    <property type="match status" value="1"/>
</dbReference>
<dbReference type="CDD" id="cd01949">
    <property type="entry name" value="GGDEF"/>
    <property type="match status" value="1"/>
</dbReference>
<evidence type="ECO:0000259" key="5">
    <source>
        <dbReference type="PROSITE" id="PS50887"/>
    </source>
</evidence>
<keyword evidence="3" id="KW-0597">Phosphoprotein</keyword>
<dbReference type="Proteomes" id="UP000515703">
    <property type="component" value="Chromosome"/>
</dbReference>
<dbReference type="PANTHER" id="PTHR45138">
    <property type="entry name" value="REGULATORY COMPONENTS OF SENSORY TRANSDUCTION SYSTEM"/>
    <property type="match status" value="1"/>
</dbReference>
<evidence type="ECO:0000313" key="7">
    <source>
        <dbReference type="Proteomes" id="UP000515703"/>
    </source>
</evidence>
<feature type="domain" description="GGDEF" evidence="5">
    <location>
        <begin position="163"/>
        <end position="295"/>
    </location>
</feature>
<dbReference type="InterPro" id="IPR029787">
    <property type="entry name" value="Nucleotide_cyclase"/>
</dbReference>
<dbReference type="InterPro" id="IPR011006">
    <property type="entry name" value="CheY-like_superfamily"/>
</dbReference>
<sequence>MNERILIVDDNKNNLRLLQNILEDEDFEIYATVDSTEVVDLAVKVKPSAILLDVMMPILDGFEVCSLLKQEPLARDIPVIIVTAKTETQDLKTAFDLGAFDYIKKPIDEIEVISRVKSALRFKAQQDKLTEMASRDGLTGLFNHALLIDLFEKELLKAKRNKSSLTFIMMDIDYFKKVNDNYGHLAGDLILKQVAEILTNSVRSSDIAGRYGGEEFGLVLPETNVSNACLVGEKIRSAVEENHFDIGNESIQITISIGIYSKEPEESIDSKEMIKRADEALYKAKTNGRNRVELG</sequence>
<evidence type="ECO:0000256" key="2">
    <source>
        <dbReference type="ARBA" id="ARBA00024867"/>
    </source>
</evidence>
<dbReference type="GO" id="GO:1902201">
    <property type="term" value="P:negative regulation of bacterial-type flagellum-dependent cell motility"/>
    <property type="evidence" value="ECO:0007669"/>
    <property type="project" value="TreeGrafter"/>
</dbReference>
<name>A0A7I8DPR6_9FIRM</name>
<dbReference type="InterPro" id="IPR043128">
    <property type="entry name" value="Rev_trsase/Diguanyl_cyclase"/>
</dbReference>
<protein>
    <recommendedName>
        <fullName evidence="1">Stage 0 sporulation protein A homolog</fullName>
    </recommendedName>
</protein>
<dbReference type="EMBL" id="AP023368">
    <property type="protein sequence ID" value="BCJ99065.1"/>
    <property type="molecule type" value="Genomic_DNA"/>
</dbReference>
<dbReference type="GO" id="GO:0005886">
    <property type="term" value="C:plasma membrane"/>
    <property type="evidence" value="ECO:0007669"/>
    <property type="project" value="TreeGrafter"/>
</dbReference>
<dbReference type="Gene3D" id="3.40.50.2300">
    <property type="match status" value="1"/>
</dbReference>
<accession>A0A7I8DPR6</accession>
<dbReference type="FunFam" id="3.30.70.270:FF:000001">
    <property type="entry name" value="Diguanylate cyclase domain protein"/>
    <property type="match status" value="1"/>
</dbReference>
<dbReference type="GO" id="GO:0043709">
    <property type="term" value="P:cell adhesion involved in single-species biofilm formation"/>
    <property type="evidence" value="ECO:0007669"/>
    <property type="project" value="TreeGrafter"/>
</dbReference>
<dbReference type="PROSITE" id="PS50110">
    <property type="entry name" value="RESPONSE_REGULATORY"/>
    <property type="match status" value="1"/>
</dbReference>
<dbReference type="SUPFAM" id="SSF52172">
    <property type="entry name" value="CheY-like"/>
    <property type="match status" value="1"/>
</dbReference>
<reference evidence="6 7" key="2">
    <citation type="submission" date="2020-08" db="EMBL/GenBank/DDBJ databases">
        <authorList>
            <person name="Ueki A."/>
            <person name="Tonouchi A."/>
        </authorList>
    </citation>
    <scope>NUCLEOTIDE SEQUENCE [LARGE SCALE GENOMIC DNA]</scope>
    <source>
        <strain evidence="6 7">CTTW</strain>
    </source>
</reference>
<reference evidence="6 7" key="1">
    <citation type="submission" date="2020-08" db="EMBL/GenBank/DDBJ databases">
        <title>Draft genome sequencing of an Anaerocolumna strain isolated from anoxic soil subjected to BSD treatment.</title>
        <authorList>
            <person name="Uek A."/>
            <person name="Tonouchi A."/>
        </authorList>
    </citation>
    <scope>NUCLEOTIDE SEQUENCE [LARGE SCALE GENOMIC DNA]</scope>
    <source>
        <strain evidence="6 7">CTTW</strain>
    </source>
</reference>
<organism evidence="6 7">
    <name type="scientific">Anaerocolumna chitinilytica</name>
    <dbReference type="NCBI Taxonomy" id="1727145"/>
    <lineage>
        <taxon>Bacteria</taxon>
        <taxon>Bacillati</taxon>
        <taxon>Bacillota</taxon>
        <taxon>Clostridia</taxon>
        <taxon>Lachnospirales</taxon>
        <taxon>Lachnospiraceae</taxon>
        <taxon>Anaerocolumna</taxon>
    </lineage>
</organism>
<feature type="domain" description="Response regulatory" evidence="4">
    <location>
        <begin position="4"/>
        <end position="120"/>
    </location>
</feature>
<dbReference type="Pfam" id="PF00072">
    <property type="entry name" value="Response_reg"/>
    <property type="match status" value="1"/>
</dbReference>
<dbReference type="AlphaFoldDB" id="A0A7I8DPR6"/>
<dbReference type="InterPro" id="IPR001789">
    <property type="entry name" value="Sig_transdc_resp-reg_receiver"/>
</dbReference>
<gene>
    <name evidence="6" type="ORF">bsdcttw_21060</name>
</gene>
<evidence type="ECO:0000259" key="4">
    <source>
        <dbReference type="PROSITE" id="PS50110"/>
    </source>
</evidence>
<dbReference type="InterPro" id="IPR000160">
    <property type="entry name" value="GGDEF_dom"/>
</dbReference>
<evidence type="ECO:0000256" key="1">
    <source>
        <dbReference type="ARBA" id="ARBA00018672"/>
    </source>
</evidence>
<feature type="modified residue" description="4-aspartylphosphate" evidence="3">
    <location>
        <position position="53"/>
    </location>
</feature>
<dbReference type="InterPro" id="IPR050469">
    <property type="entry name" value="Diguanylate_Cyclase"/>
</dbReference>
<dbReference type="PANTHER" id="PTHR45138:SF9">
    <property type="entry name" value="DIGUANYLATE CYCLASE DGCM-RELATED"/>
    <property type="match status" value="1"/>
</dbReference>
<dbReference type="Pfam" id="PF00990">
    <property type="entry name" value="GGDEF"/>
    <property type="match status" value="1"/>
</dbReference>
<dbReference type="SMART" id="SM00267">
    <property type="entry name" value="GGDEF"/>
    <property type="match status" value="1"/>
</dbReference>
<evidence type="ECO:0000313" key="6">
    <source>
        <dbReference type="EMBL" id="BCJ99065.1"/>
    </source>
</evidence>
<dbReference type="PROSITE" id="PS50887">
    <property type="entry name" value="GGDEF"/>
    <property type="match status" value="1"/>
</dbReference>
<dbReference type="RefSeq" id="WP_185259345.1">
    <property type="nucleotide sequence ID" value="NZ_AP023368.1"/>
</dbReference>
<dbReference type="NCBIfam" id="TIGR00254">
    <property type="entry name" value="GGDEF"/>
    <property type="match status" value="1"/>
</dbReference>
<dbReference type="SMART" id="SM00448">
    <property type="entry name" value="REC"/>
    <property type="match status" value="1"/>
</dbReference>
<comment type="function">
    <text evidence="2">May play the central regulatory role in sporulation. It may be an element of the effector pathway responsible for the activation of sporulation genes in response to nutritional stress. Spo0A may act in concert with spo0H (a sigma factor) to control the expression of some genes that are critical to the sporulation process.</text>
</comment>